<dbReference type="Proteomes" id="UP001229421">
    <property type="component" value="Unassembled WGS sequence"/>
</dbReference>
<dbReference type="EMBL" id="JAUHHV010000001">
    <property type="protein sequence ID" value="KAK1440637.1"/>
    <property type="molecule type" value="Genomic_DNA"/>
</dbReference>
<keyword evidence="2" id="KW-1185">Reference proteome</keyword>
<protein>
    <submittedName>
        <fullName evidence="1">Uncharacterized protein</fullName>
    </submittedName>
</protein>
<gene>
    <name evidence="1" type="ORF">QVD17_06466</name>
</gene>
<comment type="caution">
    <text evidence="1">The sequence shown here is derived from an EMBL/GenBank/DDBJ whole genome shotgun (WGS) entry which is preliminary data.</text>
</comment>
<evidence type="ECO:0000313" key="2">
    <source>
        <dbReference type="Proteomes" id="UP001229421"/>
    </source>
</evidence>
<name>A0AAD8LLR8_TARER</name>
<reference evidence="1" key="1">
    <citation type="journal article" date="2023" name="bioRxiv">
        <title>Improved chromosome-level genome assembly for marigold (Tagetes erecta).</title>
        <authorList>
            <person name="Jiang F."/>
            <person name="Yuan L."/>
            <person name="Wang S."/>
            <person name="Wang H."/>
            <person name="Xu D."/>
            <person name="Wang A."/>
            <person name="Fan W."/>
        </authorList>
    </citation>
    <scope>NUCLEOTIDE SEQUENCE</scope>
    <source>
        <strain evidence="1">WSJ</strain>
        <tissue evidence="1">Leaf</tissue>
    </source>
</reference>
<dbReference type="AlphaFoldDB" id="A0AAD8LLR8"/>
<evidence type="ECO:0000313" key="1">
    <source>
        <dbReference type="EMBL" id="KAK1440637.1"/>
    </source>
</evidence>
<accession>A0AAD8LLR8</accession>
<proteinExistence type="predicted"/>
<sequence length="87" mass="10222">MFVICRQHLQTSAEEEVDQTSKVCKKKTVYLCLVVWLVKYVCRVVPLKVFVSLQILPPELMAFFSQLNHWTKHGMSWTRIQPAYKHG</sequence>
<organism evidence="1 2">
    <name type="scientific">Tagetes erecta</name>
    <name type="common">African marigold</name>
    <dbReference type="NCBI Taxonomy" id="13708"/>
    <lineage>
        <taxon>Eukaryota</taxon>
        <taxon>Viridiplantae</taxon>
        <taxon>Streptophyta</taxon>
        <taxon>Embryophyta</taxon>
        <taxon>Tracheophyta</taxon>
        <taxon>Spermatophyta</taxon>
        <taxon>Magnoliopsida</taxon>
        <taxon>eudicotyledons</taxon>
        <taxon>Gunneridae</taxon>
        <taxon>Pentapetalae</taxon>
        <taxon>asterids</taxon>
        <taxon>campanulids</taxon>
        <taxon>Asterales</taxon>
        <taxon>Asteraceae</taxon>
        <taxon>Asteroideae</taxon>
        <taxon>Heliantheae alliance</taxon>
        <taxon>Tageteae</taxon>
        <taxon>Tagetes</taxon>
    </lineage>
</organism>